<dbReference type="PROSITE" id="PS51450">
    <property type="entry name" value="LRR"/>
    <property type="match status" value="2"/>
</dbReference>
<dbReference type="SUPFAM" id="SSF52058">
    <property type="entry name" value="L domain-like"/>
    <property type="match status" value="1"/>
</dbReference>
<keyword evidence="2" id="KW-0433">Leucine-rich repeat</keyword>
<comment type="similarity">
    <text evidence="5">Belongs to the polygalacturonase-inhibiting protein family.</text>
</comment>
<dbReference type="InterPro" id="IPR032675">
    <property type="entry name" value="LRR_dom_sf"/>
</dbReference>
<comment type="caution">
    <text evidence="8">The sequence shown here is derived from an EMBL/GenBank/DDBJ whole genome shotgun (WGS) entry which is preliminary data.</text>
</comment>
<evidence type="ECO:0000313" key="9">
    <source>
        <dbReference type="Proteomes" id="UP000189670"/>
    </source>
</evidence>
<reference evidence="9" key="1">
    <citation type="submission" date="2012-11" db="EMBL/GenBank/DDBJ databases">
        <authorList>
            <person name="Lucero-Rivera Y.E."/>
            <person name="Tovar-Ramirez D."/>
        </authorList>
    </citation>
    <scope>NUCLEOTIDE SEQUENCE [LARGE SCALE GENOMIC DNA]</scope>
    <source>
        <strain evidence="9">Araruama</strain>
    </source>
</reference>
<keyword evidence="3" id="KW-0732">Signal</keyword>
<sequence>MVMISTGSTSASFPLTVIFNTHTAMENIKITSSVMGWQPVSDTLTVRPLMIPESERQALVDFYNNTDGDNWRFNTNWMADRGTECSWWGITCNDNATHVTEIYMNYLANMGNNLSGNVPDTFVNLQYLRSLDLRSNKIISLPENFGNLSNLTILNLRSNDLLSLPESFGNLQQLNDLDIRYNDLNILPESFDNLTNLTSLQLKGNNFPVLTVDCLPIVSEMMVLLRQNYRLYQLSLVILQLNSFQTT</sequence>
<evidence type="ECO:0000259" key="7">
    <source>
        <dbReference type="Pfam" id="PF23598"/>
    </source>
</evidence>
<evidence type="ECO:0000256" key="3">
    <source>
        <dbReference type="ARBA" id="ARBA00022729"/>
    </source>
</evidence>
<dbReference type="InterPro" id="IPR001611">
    <property type="entry name" value="Leu-rich_rpt"/>
</dbReference>
<accession>A0A1V1NSW1</accession>
<organism evidence="8 9">
    <name type="scientific">Candidatus Magnetoglobus multicellularis str. Araruama</name>
    <dbReference type="NCBI Taxonomy" id="890399"/>
    <lineage>
        <taxon>Bacteria</taxon>
        <taxon>Pseudomonadati</taxon>
        <taxon>Thermodesulfobacteriota</taxon>
        <taxon>Desulfobacteria</taxon>
        <taxon>Desulfobacterales</taxon>
        <taxon>Desulfobacteraceae</taxon>
        <taxon>Candidatus Magnetoglobus</taxon>
    </lineage>
</organism>
<name>A0A1V1NSW1_9BACT</name>
<evidence type="ECO:0000256" key="2">
    <source>
        <dbReference type="ARBA" id="ARBA00022614"/>
    </source>
</evidence>
<feature type="domain" description="Disease resistance R13L4/SHOC-2-like LRR" evidence="7">
    <location>
        <begin position="120"/>
        <end position="203"/>
    </location>
</feature>
<dbReference type="PANTHER" id="PTHR48059">
    <property type="entry name" value="POLYGALACTURONASE INHIBITOR 1"/>
    <property type="match status" value="1"/>
</dbReference>
<gene>
    <name evidence="8" type="ORF">OMM_05995</name>
</gene>
<dbReference type="InterPro" id="IPR051848">
    <property type="entry name" value="PGIP"/>
</dbReference>
<evidence type="ECO:0000259" key="6">
    <source>
        <dbReference type="Pfam" id="PF08263"/>
    </source>
</evidence>
<evidence type="ECO:0000256" key="4">
    <source>
        <dbReference type="ARBA" id="ARBA00022737"/>
    </source>
</evidence>
<dbReference type="Pfam" id="PF23598">
    <property type="entry name" value="LRR_14"/>
    <property type="match status" value="1"/>
</dbReference>
<dbReference type="Pfam" id="PF08263">
    <property type="entry name" value="LRRNT_2"/>
    <property type="match status" value="1"/>
</dbReference>
<proteinExistence type="inferred from homology"/>
<dbReference type="EMBL" id="ATBP01002691">
    <property type="protein sequence ID" value="ETR65576.1"/>
    <property type="molecule type" value="Genomic_DNA"/>
</dbReference>
<protein>
    <recommendedName>
        <fullName evidence="10">Leucine-rich repeat-containing N-terminal plant-type domain-containing protein</fullName>
    </recommendedName>
</protein>
<evidence type="ECO:0000313" key="8">
    <source>
        <dbReference type="EMBL" id="ETR65576.1"/>
    </source>
</evidence>
<dbReference type="SMART" id="SM00364">
    <property type="entry name" value="LRR_BAC"/>
    <property type="match status" value="3"/>
</dbReference>
<dbReference type="PANTHER" id="PTHR48059:SF30">
    <property type="entry name" value="OS06G0587000 PROTEIN"/>
    <property type="match status" value="1"/>
</dbReference>
<evidence type="ECO:0000256" key="5">
    <source>
        <dbReference type="ARBA" id="ARBA00038043"/>
    </source>
</evidence>
<keyword evidence="4" id="KW-0677">Repeat</keyword>
<dbReference type="InterPro" id="IPR003591">
    <property type="entry name" value="Leu-rich_rpt_typical-subtyp"/>
</dbReference>
<dbReference type="InterPro" id="IPR013210">
    <property type="entry name" value="LRR_N_plant-typ"/>
</dbReference>
<dbReference type="AlphaFoldDB" id="A0A1V1NSW1"/>
<evidence type="ECO:0008006" key="10">
    <source>
        <dbReference type="Google" id="ProtNLM"/>
    </source>
</evidence>
<dbReference type="InterPro" id="IPR055414">
    <property type="entry name" value="LRR_R13L4/SHOC2-like"/>
</dbReference>
<feature type="domain" description="Leucine-rich repeat-containing N-terminal plant-type" evidence="6">
    <location>
        <begin position="53"/>
        <end position="93"/>
    </location>
</feature>
<comment type="subcellular location">
    <subcellularLocation>
        <location evidence="1">Cell envelope</location>
    </subcellularLocation>
</comment>
<dbReference type="GO" id="GO:0030313">
    <property type="term" value="C:cell envelope"/>
    <property type="evidence" value="ECO:0007669"/>
    <property type="project" value="UniProtKB-SubCell"/>
</dbReference>
<dbReference type="Gene3D" id="3.80.10.10">
    <property type="entry name" value="Ribonuclease Inhibitor"/>
    <property type="match status" value="1"/>
</dbReference>
<dbReference type="SMART" id="SM00369">
    <property type="entry name" value="LRR_TYP"/>
    <property type="match status" value="4"/>
</dbReference>
<dbReference type="Proteomes" id="UP000189670">
    <property type="component" value="Unassembled WGS sequence"/>
</dbReference>
<evidence type="ECO:0000256" key="1">
    <source>
        <dbReference type="ARBA" id="ARBA00004196"/>
    </source>
</evidence>